<dbReference type="HAMAP" id="MF_00276">
    <property type="entry name" value="KdpC"/>
    <property type="match status" value="1"/>
</dbReference>
<dbReference type="NCBIfam" id="NF001454">
    <property type="entry name" value="PRK00315.1"/>
    <property type="match status" value="1"/>
</dbReference>
<keyword evidence="10 11" id="KW-0472">Membrane</keyword>
<evidence type="ECO:0000256" key="2">
    <source>
        <dbReference type="ARBA" id="ARBA00022475"/>
    </source>
</evidence>
<comment type="function">
    <text evidence="11">Part of the high-affinity ATP-driven potassium transport (or Kdp) system, which catalyzes the hydrolysis of ATP coupled with the electrogenic transport of potassium into the cytoplasm. This subunit acts as a catalytic chaperone that increases the ATP-binding affinity of the ATP-hydrolyzing subunit KdpB by the formation of a transient KdpB/KdpC/ATP ternary complex.</text>
</comment>
<dbReference type="GO" id="GO:0005524">
    <property type="term" value="F:ATP binding"/>
    <property type="evidence" value="ECO:0007669"/>
    <property type="project" value="UniProtKB-UniRule"/>
</dbReference>
<sequence>MKNFSLSFFSRKLLYPSVILLILMTLLTGLAYPLLITGIAQTVFPDKANGSLIGQDGKFVGSRLIGQNFSKPGYFWGRPSATSPRPYNAEASSGSNLGPTNPQLIDNVKERIAQLKKADPDNNLPVPVDLVTSSGSGLDPHISKASALYQIKRVARARHMTEEEVSDLVTKYTIPMRFHFFGEEKVNVLELNLALDKMEANNTYNKGV</sequence>
<reference evidence="13" key="1">
    <citation type="journal article" date="2022" name="Front. Microbiol.">
        <title>New perspectives on an old grouping: The genomic and phenotypic variability of Oxalobacter formigenes and the implications for calcium oxalate stone prevention.</title>
        <authorList>
            <person name="Chmiel J.A."/>
            <person name="Carr C."/>
            <person name="Stuivenberg G.A."/>
            <person name="Venema R."/>
            <person name="Chanyi R.M."/>
            <person name="Al K.F."/>
            <person name="Giguere D."/>
            <person name="Say H."/>
            <person name="Akouris P.P."/>
            <person name="Dominguez Romero S.A."/>
            <person name="Kwong A."/>
            <person name="Tai V."/>
            <person name="Koval S.F."/>
            <person name="Razvi H."/>
            <person name="Bjazevic J."/>
            <person name="Burton J.P."/>
        </authorList>
    </citation>
    <scope>NUCLEOTIDE SEQUENCE</scope>
    <source>
        <strain evidence="13">HOxNP-1</strain>
    </source>
</reference>
<dbReference type="GO" id="GO:0008556">
    <property type="term" value="F:P-type potassium transmembrane transporter activity"/>
    <property type="evidence" value="ECO:0007669"/>
    <property type="project" value="InterPro"/>
</dbReference>
<dbReference type="Proteomes" id="UP001164819">
    <property type="component" value="Chromosome"/>
</dbReference>
<evidence type="ECO:0000256" key="4">
    <source>
        <dbReference type="ARBA" id="ARBA00022692"/>
    </source>
</evidence>
<evidence type="ECO:0000256" key="11">
    <source>
        <dbReference type="HAMAP-Rule" id="MF_00276"/>
    </source>
</evidence>
<dbReference type="EMBL" id="CP098251">
    <property type="protein sequence ID" value="WAV91399.1"/>
    <property type="molecule type" value="Genomic_DNA"/>
</dbReference>
<protein>
    <recommendedName>
        <fullName evidence="11">Potassium-transporting ATPase KdpC subunit</fullName>
    </recommendedName>
    <alternativeName>
        <fullName evidence="11">ATP phosphohydrolase [potassium-transporting] C chain</fullName>
    </alternativeName>
    <alternativeName>
        <fullName evidence="11">Potassium-binding and translocating subunit C</fullName>
    </alternativeName>
    <alternativeName>
        <fullName evidence="11">Potassium-translocating ATPase C chain</fullName>
    </alternativeName>
</protein>
<proteinExistence type="inferred from homology"/>
<keyword evidence="2 11" id="KW-1003">Cell membrane</keyword>
<evidence type="ECO:0000313" key="13">
    <source>
        <dbReference type="EMBL" id="WAV97174.1"/>
    </source>
</evidence>
<keyword evidence="4 11" id="KW-0812">Transmembrane</keyword>
<name>A0A9E9L842_9BURK</name>
<keyword evidence="8 11" id="KW-1133">Transmembrane helix</keyword>
<keyword evidence="14" id="KW-1185">Reference proteome</keyword>
<dbReference type="RefSeq" id="WP_269264642.1">
    <property type="nucleotide sequence ID" value="NZ_CP098248.1"/>
</dbReference>
<dbReference type="PIRSF" id="PIRSF001296">
    <property type="entry name" value="K_ATPase_KdpC"/>
    <property type="match status" value="1"/>
</dbReference>
<dbReference type="GO" id="GO:0005886">
    <property type="term" value="C:plasma membrane"/>
    <property type="evidence" value="ECO:0007669"/>
    <property type="project" value="UniProtKB-SubCell"/>
</dbReference>
<evidence type="ECO:0000313" key="14">
    <source>
        <dbReference type="Proteomes" id="UP001164794"/>
    </source>
</evidence>
<evidence type="ECO:0000256" key="10">
    <source>
        <dbReference type="ARBA" id="ARBA00023136"/>
    </source>
</evidence>
<dbReference type="AlphaFoldDB" id="A0A9E9L842"/>
<evidence type="ECO:0000313" key="12">
    <source>
        <dbReference type="EMBL" id="WAV91399.1"/>
    </source>
</evidence>
<keyword evidence="5 11" id="KW-0547">Nucleotide-binding</keyword>
<dbReference type="InterPro" id="IPR003820">
    <property type="entry name" value="KdpC"/>
</dbReference>
<evidence type="ECO:0000256" key="6">
    <source>
        <dbReference type="ARBA" id="ARBA00022840"/>
    </source>
</evidence>
<feature type="transmembrane region" description="Helical" evidence="11">
    <location>
        <begin position="12"/>
        <end position="35"/>
    </location>
</feature>
<gene>
    <name evidence="11 12" type="primary">kdpC</name>
    <name evidence="13" type="ORF">NB645_10420</name>
    <name evidence="12" type="ORF">NB646_01130</name>
</gene>
<accession>A0A9E9L842</accession>
<dbReference type="Pfam" id="PF02669">
    <property type="entry name" value="KdpC"/>
    <property type="match status" value="1"/>
</dbReference>
<dbReference type="PANTHER" id="PTHR30042">
    <property type="entry name" value="POTASSIUM-TRANSPORTING ATPASE C CHAIN"/>
    <property type="match status" value="1"/>
</dbReference>
<dbReference type="NCBIfam" id="TIGR00681">
    <property type="entry name" value="kdpC"/>
    <property type="match status" value="1"/>
</dbReference>
<dbReference type="PANTHER" id="PTHR30042:SF2">
    <property type="entry name" value="POTASSIUM-TRANSPORTING ATPASE KDPC SUBUNIT"/>
    <property type="match status" value="1"/>
</dbReference>
<reference evidence="12" key="2">
    <citation type="journal article" date="2022" name="Front. Microbiol.">
        <title>New perspectives on an old grouping: The genomic and phenotypic variability of Oxalobacter formigenes and the implications for calcium oxalate stone prevention.</title>
        <authorList>
            <person name="Chmiel J.A."/>
            <person name="Carr C."/>
            <person name="Stuivenberg G.A."/>
            <person name="Venema R."/>
            <person name="Chanyi R.M."/>
            <person name="Al K.F."/>
            <person name="Giguere D."/>
            <person name="Say H."/>
            <person name="Akouris P.P."/>
            <person name="Dominguez Romero S.A."/>
            <person name="Kwong A."/>
            <person name="Tai V."/>
            <person name="Koval S.F."/>
            <person name="Razvi H."/>
            <person name="Bjazevic J."/>
            <person name="Burton J.P."/>
        </authorList>
    </citation>
    <scope>NUCLEOTIDE SEQUENCE</scope>
    <source>
        <strain evidence="12">OxK</strain>
    </source>
</reference>
<comment type="subcellular location">
    <subcellularLocation>
        <location evidence="11">Cell membrane</location>
        <topology evidence="11">Single-pass membrane protein</topology>
    </subcellularLocation>
</comment>
<evidence type="ECO:0000256" key="7">
    <source>
        <dbReference type="ARBA" id="ARBA00022958"/>
    </source>
</evidence>
<dbReference type="Proteomes" id="UP001164794">
    <property type="component" value="Chromosome"/>
</dbReference>
<comment type="similarity">
    <text evidence="11">Belongs to the KdpC family.</text>
</comment>
<evidence type="ECO:0000256" key="3">
    <source>
        <dbReference type="ARBA" id="ARBA00022538"/>
    </source>
</evidence>
<organism evidence="12">
    <name type="scientific">Oxalobacter aliiformigenes</name>
    <dbReference type="NCBI Taxonomy" id="2946593"/>
    <lineage>
        <taxon>Bacteria</taxon>
        <taxon>Pseudomonadati</taxon>
        <taxon>Pseudomonadota</taxon>
        <taxon>Betaproteobacteria</taxon>
        <taxon>Burkholderiales</taxon>
        <taxon>Oxalobacteraceae</taxon>
        <taxon>Oxalobacter</taxon>
    </lineage>
</organism>
<evidence type="ECO:0000256" key="9">
    <source>
        <dbReference type="ARBA" id="ARBA00023065"/>
    </source>
</evidence>
<comment type="subunit">
    <text evidence="11">The system is composed of three essential subunits: KdpA, KdpB and KdpC.</text>
</comment>
<dbReference type="EMBL" id="CP098248">
    <property type="protein sequence ID" value="WAV97174.1"/>
    <property type="molecule type" value="Genomic_DNA"/>
</dbReference>
<keyword evidence="7 11" id="KW-0630">Potassium</keyword>
<keyword evidence="3 11" id="KW-0633">Potassium transport</keyword>
<evidence type="ECO:0000256" key="1">
    <source>
        <dbReference type="ARBA" id="ARBA00022448"/>
    </source>
</evidence>
<evidence type="ECO:0000256" key="5">
    <source>
        <dbReference type="ARBA" id="ARBA00022741"/>
    </source>
</evidence>
<evidence type="ECO:0000256" key="8">
    <source>
        <dbReference type="ARBA" id="ARBA00022989"/>
    </source>
</evidence>
<keyword evidence="6 11" id="KW-0067">ATP-binding</keyword>
<keyword evidence="9 11" id="KW-0406">Ion transport</keyword>
<keyword evidence="1 11" id="KW-0813">Transport</keyword>